<feature type="non-terminal residue" evidence="1">
    <location>
        <position position="127"/>
    </location>
</feature>
<protein>
    <submittedName>
        <fullName evidence="1">Uncharacterized protein</fullName>
    </submittedName>
</protein>
<accession>A0ACC2U7Z3</accession>
<organism evidence="1 2">
    <name type="scientific">Entomophthora muscae</name>
    <dbReference type="NCBI Taxonomy" id="34485"/>
    <lineage>
        <taxon>Eukaryota</taxon>
        <taxon>Fungi</taxon>
        <taxon>Fungi incertae sedis</taxon>
        <taxon>Zoopagomycota</taxon>
        <taxon>Entomophthoromycotina</taxon>
        <taxon>Entomophthoromycetes</taxon>
        <taxon>Entomophthorales</taxon>
        <taxon>Entomophthoraceae</taxon>
        <taxon>Entomophthora</taxon>
    </lineage>
</organism>
<dbReference type="Proteomes" id="UP001165960">
    <property type="component" value="Unassembled WGS sequence"/>
</dbReference>
<evidence type="ECO:0000313" key="1">
    <source>
        <dbReference type="EMBL" id="KAJ9082983.1"/>
    </source>
</evidence>
<reference evidence="1" key="1">
    <citation type="submission" date="2022-04" db="EMBL/GenBank/DDBJ databases">
        <title>Genome of the entomopathogenic fungus Entomophthora muscae.</title>
        <authorList>
            <person name="Elya C."/>
            <person name="Lovett B.R."/>
            <person name="Lee E."/>
            <person name="Macias A.M."/>
            <person name="Hajek A.E."/>
            <person name="De Bivort B.L."/>
            <person name="Kasson M.T."/>
            <person name="De Fine Licht H.H."/>
            <person name="Stajich J.E."/>
        </authorList>
    </citation>
    <scope>NUCLEOTIDE SEQUENCE</scope>
    <source>
        <strain evidence="1">Berkeley</strain>
    </source>
</reference>
<gene>
    <name evidence="1" type="ORF">DSO57_1039256</name>
</gene>
<evidence type="ECO:0000313" key="2">
    <source>
        <dbReference type="Proteomes" id="UP001165960"/>
    </source>
</evidence>
<keyword evidence="2" id="KW-1185">Reference proteome</keyword>
<dbReference type="EMBL" id="QTSX02001329">
    <property type="protein sequence ID" value="KAJ9082983.1"/>
    <property type="molecule type" value="Genomic_DNA"/>
</dbReference>
<sequence length="127" mass="13921">MTPPLIPRPDRPMEPTATAETTSTQLFGVLYTTLTGLVDSMVPNSGPWSLLRQSHPFYDGLYRQLGCTPSRPNASNYAWLPDGKHLVNKDRFGDVFLLNTDLIVACSWVNLGEDGGAAQGIEEVVNE</sequence>
<proteinExistence type="predicted"/>
<name>A0ACC2U7Z3_9FUNG</name>
<comment type="caution">
    <text evidence="1">The sequence shown here is derived from an EMBL/GenBank/DDBJ whole genome shotgun (WGS) entry which is preliminary data.</text>
</comment>